<sequence length="173" mass="20389">MCKTLKIYSMMEYEHPWNTKIIAQFYAMVYFDVESEEEKMYWRTEGDLYSISYTNFAICMCCGVSDLTQFSIHSEEVIDVRQMKFMYPRNERGGWGKVKGMYTYYSVLNRLFRKTIAPRGGNNTDIFLHPRNLLVRTKPPGEKFCIGHFIWNEIKAISKNPIKSCGYGPYLDD</sequence>
<reference evidence="1 2" key="1">
    <citation type="submission" date="2016-09" db="EMBL/GenBank/DDBJ databases">
        <title>The draft genome of Dichanthelium oligosanthes: A C3 panicoid grass species.</title>
        <authorList>
            <person name="Studer A.J."/>
            <person name="Schnable J.C."/>
            <person name="Brutnell T.P."/>
        </authorList>
    </citation>
    <scope>NUCLEOTIDE SEQUENCE [LARGE SCALE GENOMIC DNA]</scope>
    <source>
        <strain evidence="2">cv. Kellogg 1175</strain>
        <tissue evidence="1">Leaf</tissue>
    </source>
</reference>
<organism evidence="1 2">
    <name type="scientific">Dichanthelium oligosanthes</name>
    <dbReference type="NCBI Taxonomy" id="888268"/>
    <lineage>
        <taxon>Eukaryota</taxon>
        <taxon>Viridiplantae</taxon>
        <taxon>Streptophyta</taxon>
        <taxon>Embryophyta</taxon>
        <taxon>Tracheophyta</taxon>
        <taxon>Spermatophyta</taxon>
        <taxon>Magnoliopsida</taxon>
        <taxon>Liliopsida</taxon>
        <taxon>Poales</taxon>
        <taxon>Poaceae</taxon>
        <taxon>PACMAD clade</taxon>
        <taxon>Panicoideae</taxon>
        <taxon>Panicodae</taxon>
        <taxon>Paniceae</taxon>
        <taxon>Dichantheliinae</taxon>
        <taxon>Dichanthelium</taxon>
    </lineage>
</organism>
<evidence type="ECO:0000313" key="2">
    <source>
        <dbReference type="Proteomes" id="UP000095767"/>
    </source>
</evidence>
<evidence type="ECO:0000313" key="1">
    <source>
        <dbReference type="EMBL" id="OEL15655.1"/>
    </source>
</evidence>
<dbReference type="OrthoDB" id="693433at2759"/>
<dbReference type="STRING" id="888268.A0A1E5US74"/>
<proteinExistence type="predicted"/>
<gene>
    <name evidence="1" type="ORF">BAE44_0023326</name>
</gene>
<dbReference type="EMBL" id="LWDX02066017">
    <property type="protein sequence ID" value="OEL15655.1"/>
    <property type="molecule type" value="Genomic_DNA"/>
</dbReference>
<comment type="caution">
    <text evidence="1">The sequence shown here is derived from an EMBL/GenBank/DDBJ whole genome shotgun (WGS) entry which is preliminary data.</text>
</comment>
<accession>A0A1E5US74</accession>
<name>A0A1E5US74_9POAL</name>
<dbReference type="Proteomes" id="UP000095767">
    <property type="component" value="Unassembled WGS sequence"/>
</dbReference>
<protein>
    <submittedName>
        <fullName evidence="1">Uncharacterized protein</fullName>
    </submittedName>
</protein>
<dbReference type="AlphaFoldDB" id="A0A1E5US74"/>
<keyword evidence="2" id="KW-1185">Reference proteome</keyword>